<dbReference type="PANTHER" id="PTHR36124:SF1">
    <property type="entry name" value="ER-BOUND OXYGENASE MPAB_MPAB'_RUBBER OXYGENASE CATALYTIC DOMAIN-CONTAINING PROTEIN"/>
    <property type="match status" value="1"/>
</dbReference>
<dbReference type="InterPro" id="IPR046366">
    <property type="entry name" value="MPAB"/>
</dbReference>
<accession>D8LBZ0</accession>
<protein>
    <submittedName>
        <fullName evidence="1">Uncharacterized protein</fullName>
    </submittedName>
</protein>
<sequence length="241" mass="27217">MKLSDVDRDPSEIFRKTTLLEFPATSQKALELMLIRTFGIPSAAAVFHKSRSFVHAGKRYDDTDLLLKEYFENHTESNRANTAVARVNAIHEVFSSQISNADILYSLALFATLPAILIDRLEWRRCTDIEKAAFLAYYQIYGERLGIKGAREWKIWDDAHAHAQAYEAEYFQRSDGVEELVNQNMDLLLSSVPSFLKPLGRKAVCVLLDPPLLEVLGLSEVVVLPHETVSCPNSLHLSLKP</sequence>
<dbReference type="eggNOG" id="ENOG502S1KN">
    <property type="taxonomic scope" value="Eukaryota"/>
</dbReference>
<gene>
    <name evidence="1" type="ORF">Esi_0010_0072</name>
</gene>
<dbReference type="AlphaFoldDB" id="D8LBZ0"/>
<keyword evidence="2" id="KW-1185">Reference proteome</keyword>
<dbReference type="GO" id="GO:0016491">
    <property type="term" value="F:oxidoreductase activity"/>
    <property type="evidence" value="ECO:0007669"/>
    <property type="project" value="InterPro"/>
</dbReference>
<evidence type="ECO:0000313" key="1">
    <source>
        <dbReference type="EMBL" id="CBN79173.1"/>
    </source>
</evidence>
<reference evidence="1 2" key="1">
    <citation type="journal article" date="2010" name="Nature">
        <title>The Ectocarpus genome and the independent evolution of multicellularity in brown algae.</title>
        <authorList>
            <person name="Cock J.M."/>
            <person name="Sterck L."/>
            <person name="Rouze P."/>
            <person name="Scornet D."/>
            <person name="Allen A.E."/>
            <person name="Amoutzias G."/>
            <person name="Anthouard V."/>
            <person name="Artiguenave F."/>
            <person name="Aury J.M."/>
            <person name="Badger J.H."/>
            <person name="Beszteri B."/>
            <person name="Billiau K."/>
            <person name="Bonnet E."/>
            <person name="Bothwell J.H."/>
            <person name="Bowler C."/>
            <person name="Boyen C."/>
            <person name="Brownlee C."/>
            <person name="Carrano C.J."/>
            <person name="Charrier B."/>
            <person name="Cho G.Y."/>
            <person name="Coelho S.M."/>
            <person name="Collen J."/>
            <person name="Corre E."/>
            <person name="Da Silva C."/>
            <person name="Delage L."/>
            <person name="Delaroque N."/>
            <person name="Dittami S.M."/>
            <person name="Doulbeau S."/>
            <person name="Elias M."/>
            <person name="Farnham G."/>
            <person name="Gachon C.M."/>
            <person name="Gschloessl B."/>
            <person name="Heesch S."/>
            <person name="Jabbari K."/>
            <person name="Jubin C."/>
            <person name="Kawai H."/>
            <person name="Kimura K."/>
            <person name="Kloareg B."/>
            <person name="Kupper F.C."/>
            <person name="Lang D."/>
            <person name="Le Bail A."/>
            <person name="Leblanc C."/>
            <person name="Lerouge P."/>
            <person name="Lohr M."/>
            <person name="Lopez P.J."/>
            <person name="Martens C."/>
            <person name="Maumus F."/>
            <person name="Michel G."/>
            <person name="Miranda-Saavedra D."/>
            <person name="Morales J."/>
            <person name="Moreau H."/>
            <person name="Motomura T."/>
            <person name="Nagasato C."/>
            <person name="Napoli C.A."/>
            <person name="Nelson D.R."/>
            <person name="Nyvall-Collen P."/>
            <person name="Peters A.F."/>
            <person name="Pommier C."/>
            <person name="Potin P."/>
            <person name="Poulain J."/>
            <person name="Quesneville H."/>
            <person name="Read B."/>
            <person name="Rensing S.A."/>
            <person name="Ritter A."/>
            <person name="Rousvoal S."/>
            <person name="Samanta M."/>
            <person name="Samson G."/>
            <person name="Schroeder D.C."/>
            <person name="Segurens B."/>
            <person name="Strittmatter M."/>
            <person name="Tonon T."/>
            <person name="Tregear J.W."/>
            <person name="Valentin K."/>
            <person name="von Dassow P."/>
            <person name="Yamagishi T."/>
            <person name="Van de Peer Y."/>
            <person name="Wincker P."/>
        </authorList>
    </citation>
    <scope>NUCLEOTIDE SEQUENCE [LARGE SCALE GENOMIC DNA]</scope>
    <source>
        <strain evidence="2">Ec32 / CCAP1310/4</strain>
    </source>
</reference>
<dbReference type="EMBL" id="FN649733">
    <property type="protein sequence ID" value="CBN79173.1"/>
    <property type="molecule type" value="Genomic_DNA"/>
</dbReference>
<organism evidence="1 2">
    <name type="scientific">Ectocarpus siliculosus</name>
    <name type="common">Brown alga</name>
    <name type="synonym">Conferva siliculosa</name>
    <dbReference type="NCBI Taxonomy" id="2880"/>
    <lineage>
        <taxon>Eukaryota</taxon>
        <taxon>Sar</taxon>
        <taxon>Stramenopiles</taxon>
        <taxon>Ochrophyta</taxon>
        <taxon>PX clade</taxon>
        <taxon>Phaeophyceae</taxon>
        <taxon>Ectocarpales</taxon>
        <taxon>Ectocarpaceae</taxon>
        <taxon>Ectocarpus</taxon>
    </lineage>
</organism>
<dbReference type="OrthoDB" id="545169at2759"/>
<proteinExistence type="predicted"/>
<dbReference type="PANTHER" id="PTHR36124">
    <property type="match status" value="1"/>
</dbReference>
<evidence type="ECO:0000313" key="2">
    <source>
        <dbReference type="Proteomes" id="UP000002630"/>
    </source>
</evidence>
<dbReference type="Proteomes" id="UP000002630">
    <property type="component" value="Linkage Group LG08"/>
</dbReference>
<dbReference type="EMBL" id="FN647683">
    <property type="protein sequence ID" value="CBN79173.1"/>
    <property type="molecule type" value="Genomic_DNA"/>
</dbReference>
<name>D8LBZ0_ECTSI</name>
<dbReference type="STRING" id="2880.D8LBZ0"/>
<dbReference type="InParanoid" id="D8LBZ0"/>